<keyword evidence="1" id="KW-1133">Transmembrane helix</keyword>
<feature type="chain" id="PRO_5030742768" evidence="2">
    <location>
        <begin position="18"/>
        <end position="231"/>
    </location>
</feature>
<proteinExistence type="predicted"/>
<dbReference type="InterPro" id="IPR036682">
    <property type="entry name" value="OS_D_A10/PebIII_sf"/>
</dbReference>
<dbReference type="EMBL" id="OC001425">
    <property type="protein sequence ID" value="CAD7259892.1"/>
    <property type="molecule type" value="Genomic_DNA"/>
</dbReference>
<dbReference type="Pfam" id="PF03392">
    <property type="entry name" value="OS-D"/>
    <property type="match status" value="1"/>
</dbReference>
<keyword evidence="2" id="KW-0732">Signal</keyword>
<dbReference type="SUPFAM" id="SSF100910">
    <property type="entry name" value="Chemosensory protein Csp2"/>
    <property type="match status" value="1"/>
</dbReference>
<evidence type="ECO:0000313" key="3">
    <source>
        <dbReference type="EMBL" id="CAD7259892.1"/>
    </source>
</evidence>
<protein>
    <submittedName>
        <fullName evidence="3">Uncharacterized protein</fullName>
    </submittedName>
</protein>
<sequence length="231" mass="26385">MSCISLFFNFWLQVLNSYFDDMFQCINGIIPRQEMKAINKDLGVRGRGVYVCVCVSTKCIAIVLPNTQALSQYILDSNSIPGEHRALRDSNYQELRTTQGGIMNTLILVTVVVAALMSVHAGRLPRENKYTTRYDNINLDDILKSDRLLNFYVDCLLGKEKRCSPDAKELKANLPDALHTDCSKCSEKQKEGSDKVIHFLIDNKPELWKQLEAEFDPQGEYKKKYNGRQHV</sequence>
<dbReference type="AlphaFoldDB" id="A0A7R9FYE3"/>
<accession>A0A7R9FYE3</accession>
<dbReference type="InterPro" id="IPR005055">
    <property type="entry name" value="A10/PebIII"/>
</dbReference>
<gene>
    <name evidence="3" type="ORF">TSIB3V08_LOCUS4087</name>
</gene>
<name>A0A7R9FYE3_TIMSH</name>
<reference evidence="3" key="1">
    <citation type="submission" date="2020-11" db="EMBL/GenBank/DDBJ databases">
        <authorList>
            <person name="Tran Van P."/>
        </authorList>
    </citation>
    <scope>NUCLEOTIDE SEQUENCE</scope>
</reference>
<dbReference type="PANTHER" id="PTHR11257">
    <property type="entry name" value="CHEMOSENSORY PROTEIN-RELATED"/>
    <property type="match status" value="1"/>
</dbReference>
<dbReference type="PANTHER" id="PTHR11257:SF12">
    <property type="entry name" value="EJACULATORY BULB-SPECIFIC PROTEIN 3-RELATED"/>
    <property type="match status" value="1"/>
</dbReference>
<dbReference type="Gene3D" id="1.10.2080.10">
    <property type="entry name" value="Insect odorant-binding protein A10/Ejaculatory bulb-specific protein 3"/>
    <property type="match status" value="1"/>
</dbReference>
<keyword evidence="1" id="KW-0472">Membrane</keyword>
<evidence type="ECO:0000256" key="1">
    <source>
        <dbReference type="SAM" id="Phobius"/>
    </source>
</evidence>
<feature type="signal peptide" evidence="2">
    <location>
        <begin position="1"/>
        <end position="17"/>
    </location>
</feature>
<keyword evidence="1" id="KW-0812">Transmembrane</keyword>
<organism evidence="3">
    <name type="scientific">Timema shepardi</name>
    <name type="common">Walking stick</name>
    <dbReference type="NCBI Taxonomy" id="629360"/>
    <lineage>
        <taxon>Eukaryota</taxon>
        <taxon>Metazoa</taxon>
        <taxon>Ecdysozoa</taxon>
        <taxon>Arthropoda</taxon>
        <taxon>Hexapoda</taxon>
        <taxon>Insecta</taxon>
        <taxon>Pterygota</taxon>
        <taxon>Neoptera</taxon>
        <taxon>Polyneoptera</taxon>
        <taxon>Phasmatodea</taxon>
        <taxon>Timematodea</taxon>
        <taxon>Timematoidea</taxon>
        <taxon>Timematidae</taxon>
        <taxon>Timema</taxon>
    </lineage>
</organism>
<feature type="transmembrane region" description="Helical" evidence="1">
    <location>
        <begin position="101"/>
        <end position="119"/>
    </location>
</feature>
<evidence type="ECO:0000256" key="2">
    <source>
        <dbReference type="SAM" id="SignalP"/>
    </source>
</evidence>